<evidence type="ECO:0000256" key="1">
    <source>
        <dbReference type="ARBA" id="ARBA00023015"/>
    </source>
</evidence>
<dbReference type="Pfam" id="PF08279">
    <property type="entry name" value="HTH_11"/>
    <property type="match status" value="1"/>
</dbReference>
<organism evidence="4 5">
    <name type="scientific">Clostridium puniceum</name>
    <dbReference type="NCBI Taxonomy" id="29367"/>
    <lineage>
        <taxon>Bacteria</taxon>
        <taxon>Bacillati</taxon>
        <taxon>Bacillota</taxon>
        <taxon>Clostridia</taxon>
        <taxon>Eubacteriales</taxon>
        <taxon>Clostridiaceae</taxon>
        <taxon>Clostridium</taxon>
    </lineage>
</organism>
<sequence>MKIDRLFSILMIIINKEKITAKELSEHFQVSVRTIQRDIDTLSMSGIPIYAEIGKNGGYQLLDNYKLDMNFLNTKEAKVIKSLLESLEQAVPYLDIKSVSNKFSMIPSEESENSKIVVKLNPLINEENFKNNIEIIAKARDSYNKIYIKYIDANFKETDRIICPYTLAMIGSIWYLYGYCDLRKDFRLFKLSRIISCNLLEEEFVVMKTPKPSPWEYNLDSGREGTEIILEIDKELQGKLTDYIDYRNCKIVNDKIIVNLNFPVDEWLYSFLFGLVPHVKIIKPVWLREEFLDRLKLCIEKNNL</sequence>
<dbReference type="Proteomes" id="UP000190890">
    <property type="component" value="Unassembled WGS sequence"/>
</dbReference>
<dbReference type="STRING" id="29367.CLPUN_48480"/>
<evidence type="ECO:0000256" key="2">
    <source>
        <dbReference type="ARBA" id="ARBA00023163"/>
    </source>
</evidence>
<keyword evidence="1" id="KW-0805">Transcription regulation</keyword>
<dbReference type="InterPro" id="IPR013196">
    <property type="entry name" value="HTH_11"/>
</dbReference>
<dbReference type="PROSITE" id="PS52050">
    <property type="entry name" value="WYL"/>
    <property type="match status" value="1"/>
</dbReference>
<dbReference type="RefSeq" id="WP_077849751.1">
    <property type="nucleotide sequence ID" value="NZ_LZZM01000225.1"/>
</dbReference>
<dbReference type="AlphaFoldDB" id="A0A1S8T2V5"/>
<protein>
    <submittedName>
        <fullName evidence="4">HTH domain protein</fullName>
    </submittedName>
</protein>
<comment type="caution">
    <text evidence="4">The sequence shown here is derived from an EMBL/GenBank/DDBJ whole genome shotgun (WGS) entry which is preliminary data.</text>
</comment>
<reference evidence="4 5" key="1">
    <citation type="submission" date="2016-05" db="EMBL/GenBank/DDBJ databases">
        <title>Microbial solvent formation.</title>
        <authorList>
            <person name="Poehlein A."/>
            <person name="Montoya Solano J.D."/>
            <person name="Flitsch S."/>
            <person name="Krabben P."/>
            <person name="Duerre P."/>
            <person name="Daniel R."/>
        </authorList>
    </citation>
    <scope>NUCLEOTIDE SEQUENCE [LARGE SCALE GENOMIC DNA]</scope>
    <source>
        <strain evidence="4 5">DSM 2619</strain>
    </source>
</reference>
<evidence type="ECO:0000313" key="4">
    <source>
        <dbReference type="EMBL" id="OOM72018.1"/>
    </source>
</evidence>
<dbReference type="InterPro" id="IPR051534">
    <property type="entry name" value="CBASS_pafABC_assoc_protein"/>
</dbReference>
<dbReference type="SUPFAM" id="SSF46785">
    <property type="entry name" value="Winged helix' DNA-binding domain"/>
    <property type="match status" value="1"/>
</dbReference>
<evidence type="ECO:0000259" key="3">
    <source>
        <dbReference type="PROSITE" id="PS51000"/>
    </source>
</evidence>
<proteinExistence type="predicted"/>
<dbReference type="PIRSF" id="PIRSF016838">
    <property type="entry name" value="PafC"/>
    <property type="match status" value="1"/>
</dbReference>
<dbReference type="SMART" id="SM00420">
    <property type="entry name" value="HTH_DEOR"/>
    <property type="match status" value="1"/>
</dbReference>
<gene>
    <name evidence="4" type="ORF">CLPUN_48480</name>
</gene>
<keyword evidence="2" id="KW-0804">Transcription</keyword>
<dbReference type="EMBL" id="LZZM01000225">
    <property type="protein sequence ID" value="OOM72018.1"/>
    <property type="molecule type" value="Genomic_DNA"/>
</dbReference>
<dbReference type="InterPro" id="IPR001034">
    <property type="entry name" value="DeoR_HTH"/>
</dbReference>
<dbReference type="Pfam" id="PF13280">
    <property type="entry name" value="WYL"/>
    <property type="match status" value="1"/>
</dbReference>
<dbReference type="OrthoDB" id="9815009at2"/>
<feature type="domain" description="HTH deoR-type" evidence="3">
    <location>
        <begin position="2"/>
        <end position="61"/>
    </location>
</feature>
<dbReference type="PROSITE" id="PS51000">
    <property type="entry name" value="HTH_DEOR_2"/>
    <property type="match status" value="1"/>
</dbReference>
<evidence type="ECO:0000313" key="5">
    <source>
        <dbReference type="Proteomes" id="UP000190890"/>
    </source>
</evidence>
<dbReference type="PANTHER" id="PTHR34580:SF1">
    <property type="entry name" value="PROTEIN PAFC"/>
    <property type="match status" value="1"/>
</dbReference>
<dbReference type="InterPro" id="IPR057727">
    <property type="entry name" value="WCX_dom"/>
</dbReference>
<accession>A0A1S8T2V5</accession>
<keyword evidence="5" id="KW-1185">Reference proteome</keyword>
<dbReference type="PANTHER" id="PTHR34580">
    <property type="match status" value="1"/>
</dbReference>
<name>A0A1S8T2V5_9CLOT</name>
<dbReference type="InterPro" id="IPR026881">
    <property type="entry name" value="WYL_dom"/>
</dbReference>
<dbReference type="InterPro" id="IPR036388">
    <property type="entry name" value="WH-like_DNA-bd_sf"/>
</dbReference>
<dbReference type="InterPro" id="IPR036390">
    <property type="entry name" value="WH_DNA-bd_sf"/>
</dbReference>
<dbReference type="GO" id="GO:0003700">
    <property type="term" value="F:DNA-binding transcription factor activity"/>
    <property type="evidence" value="ECO:0007669"/>
    <property type="project" value="InterPro"/>
</dbReference>
<dbReference type="InterPro" id="IPR028349">
    <property type="entry name" value="PafC-like"/>
</dbReference>
<dbReference type="Pfam" id="PF25583">
    <property type="entry name" value="WCX"/>
    <property type="match status" value="1"/>
</dbReference>
<dbReference type="Gene3D" id="1.10.10.10">
    <property type="entry name" value="Winged helix-like DNA-binding domain superfamily/Winged helix DNA-binding domain"/>
    <property type="match status" value="1"/>
</dbReference>